<dbReference type="Pfam" id="PF00106">
    <property type="entry name" value="adh_short"/>
    <property type="match status" value="1"/>
</dbReference>
<evidence type="ECO:0000256" key="1">
    <source>
        <dbReference type="ARBA" id="ARBA00023002"/>
    </source>
</evidence>
<dbReference type="PANTHER" id="PTHR43899:SF25">
    <property type="entry name" value="ENOYL-(ACYL CARRIER) REDUCTASE"/>
    <property type="match status" value="1"/>
</dbReference>
<evidence type="ECO:0000313" key="2">
    <source>
        <dbReference type="EMBL" id="PRQ40080.1"/>
    </source>
</evidence>
<sequence>MTYPYARFFHEVDLELMESITKVNMEAPSWVTRAVLTGMLKKKKGAIINIGSDLSEDPSLPLYTLYAASNKSYLKMFSRCLEYKQHGIDIQCLVSFPSFFAAYFVINVLCFHC</sequence>
<dbReference type="EMBL" id="PDCK01000042">
    <property type="protein sequence ID" value="PRQ40080.1"/>
    <property type="molecule type" value="Genomic_DNA"/>
</dbReference>
<accession>A0A2P6R0X6</accession>
<dbReference type="InterPro" id="IPR051019">
    <property type="entry name" value="VLCFA-Steroid_DH"/>
</dbReference>
<dbReference type="InterPro" id="IPR002347">
    <property type="entry name" value="SDR_fam"/>
</dbReference>
<dbReference type="GO" id="GO:0141040">
    <property type="term" value="F:very-long-chain 3-oxoacyl-CoA reductase activity"/>
    <property type="evidence" value="ECO:0007669"/>
    <property type="project" value="UniProtKB-EC"/>
</dbReference>
<dbReference type="InterPro" id="IPR036291">
    <property type="entry name" value="NAD(P)-bd_dom_sf"/>
</dbReference>
<gene>
    <name evidence="2" type="ORF">RchiOBHm_Chr4g0432161</name>
</gene>
<dbReference type="PANTHER" id="PTHR43899">
    <property type="entry name" value="RH59310P"/>
    <property type="match status" value="1"/>
</dbReference>
<dbReference type="OMA" id="XLTEVTA"/>
<dbReference type="Gramene" id="PRQ40080">
    <property type="protein sequence ID" value="PRQ40080"/>
    <property type="gene ID" value="RchiOBHm_Chr4g0432161"/>
</dbReference>
<name>A0A2P6R0X6_ROSCH</name>
<organism evidence="2 3">
    <name type="scientific">Rosa chinensis</name>
    <name type="common">China rose</name>
    <dbReference type="NCBI Taxonomy" id="74649"/>
    <lineage>
        <taxon>Eukaryota</taxon>
        <taxon>Viridiplantae</taxon>
        <taxon>Streptophyta</taxon>
        <taxon>Embryophyta</taxon>
        <taxon>Tracheophyta</taxon>
        <taxon>Spermatophyta</taxon>
        <taxon>Magnoliopsida</taxon>
        <taxon>eudicotyledons</taxon>
        <taxon>Gunneridae</taxon>
        <taxon>Pentapetalae</taxon>
        <taxon>rosids</taxon>
        <taxon>fabids</taxon>
        <taxon>Rosales</taxon>
        <taxon>Rosaceae</taxon>
        <taxon>Rosoideae</taxon>
        <taxon>Rosoideae incertae sedis</taxon>
        <taxon>Rosa</taxon>
    </lineage>
</organism>
<evidence type="ECO:0000313" key="3">
    <source>
        <dbReference type="Proteomes" id="UP000238479"/>
    </source>
</evidence>
<dbReference type="EC" id="1.1.1.330" evidence="2"/>
<keyword evidence="1 2" id="KW-0560">Oxidoreductase</keyword>
<dbReference type="Proteomes" id="UP000238479">
    <property type="component" value="Chromosome 4"/>
</dbReference>
<proteinExistence type="predicted"/>
<keyword evidence="3" id="KW-1185">Reference proteome</keyword>
<dbReference type="SUPFAM" id="SSF51735">
    <property type="entry name" value="NAD(P)-binding Rossmann-fold domains"/>
    <property type="match status" value="1"/>
</dbReference>
<dbReference type="AlphaFoldDB" id="A0A2P6R0X6"/>
<comment type="caution">
    <text evidence="2">The sequence shown here is derived from an EMBL/GenBank/DDBJ whole genome shotgun (WGS) entry which is preliminary data.</text>
</comment>
<reference evidence="2 3" key="1">
    <citation type="journal article" date="2018" name="Nat. Genet.">
        <title>The Rosa genome provides new insights in the design of modern roses.</title>
        <authorList>
            <person name="Bendahmane M."/>
        </authorList>
    </citation>
    <scope>NUCLEOTIDE SEQUENCE [LARGE SCALE GENOMIC DNA]</scope>
    <source>
        <strain evidence="3">cv. Old Blush</strain>
    </source>
</reference>
<protein>
    <submittedName>
        <fullName evidence="2">Putative very-long-chain 3-oxoacyl-CoA reductase</fullName>
        <ecNumber evidence="2">1.1.1.330</ecNumber>
    </submittedName>
</protein>
<dbReference type="Gene3D" id="3.40.50.720">
    <property type="entry name" value="NAD(P)-binding Rossmann-like Domain"/>
    <property type="match status" value="1"/>
</dbReference>
<dbReference type="GO" id="GO:0005783">
    <property type="term" value="C:endoplasmic reticulum"/>
    <property type="evidence" value="ECO:0007669"/>
    <property type="project" value="TreeGrafter"/>
</dbReference>
<dbReference type="GO" id="GO:0045703">
    <property type="term" value="F:ketoreductase activity"/>
    <property type="evidence" value="ECO:0007669"/>
    <property type="project" value="TreeGrafter"/>
</dbReference>